<proteinExistence type="inferred from homology"/>
<dbReference type="GO" id="GO:0033198">
    <property type="term" value="P:response to ATP"/>
    <property type="evidence" value="ECO:0007669"/>
    <property type="project" value="InterPro"/>
</dbReference>
<dbReference type="InterPro" id="IPR001429">
    <property type="entry name" value="P2X_purnocptor"/>
</dbReference>
<dbReference type="InterPro" id="IPR027309">
    <property type="entry name" value="P2X_extracellular_dom_sf"/>
</dbReference>
<keyword evidence="3" id="KW-0813">Transport</keyword>
<evidence type="ECO:0000313" key="10">
    <source>
        <dbReference type="EMBL" id="GAU96413.1"/>
    </source>
</evidence>
<protein>
    <submittedName>
        <fullName evidence="10">Uncharacterized protein</fullName>
    </submittedName>
</protein>
<keyword evidence="7" id="KW-0472">Membrane</keyword>
<dbReference type="PRINTS" id="PR01307">
    <property type="entry name" value="P2XRECEPTOR"/>
</dbReference>
<dbReference type="AlphaFoldDB" id="A0A1D1VC07"/>
<keyword evidence="9" id="KW-0407">Ion channel</keyword>
<evidence type="ECO:0000256" key="2">
    <source>
        <dbReference type="ARBA" id="ARBA00009848"/>
    </source>
</evidence>
<evidence type="ECO:0000256" key="5">
    <source>
        <dbReference type="ARBA" id="ARBA00022989"/>
    </source>
</evidence>
<comment type="similarity">
    <text evidence="2">Belongs to the P2X receptor family.</text>
</comment>
<name>A0A1D1VC07_RAMVA</name>
<sequence>MFPKFNVKRRNILDHMNGSYLANCRYHPVSDPLCPIFVLKDLLTLAGEDYKAISKRGGVMGFVIEWNCNLDMSVENCLPVYSFRRMDNKDDKLAKGWNFRYAHYWTDQNGIQRRTMLKAHGIRFVFNVYGRAGRFSAVVFAMNLGSGIGLLGIATILCDFVLLHCLKNRDTFSEFKFVRLESKALRRGSRAPPTLRDEQSDMDGDTISALSPGRKLLLAQNQVYRPYNNDQIQTAIDDVDCKDAVFSPRTFKTPE</sequence>
<dbReference type="Pfam" id="PF00864">
    <property type="entry name" value="P2X_receptor"/>
    <property type="match status" value="1"/>
</dbReference>
<keyword evidence="11" id="KW-1185">Reference proteome</keyword>
<dbReference type="GO" id="GO:0012505">
    <property type="term" value="C:endomembrane system"/>
    <property type="evidence" value="ECO:0007669"/>
    <property type="project" value="UniProtKB-SubCell"/>
</dbReference>
<dbReference type="PANTHER" id="PTHR10125:SF31">
    <property type="entry name" value="P2X RECEPTOR E"/>
    <property type="match status" value="1"/>
</dbReference>
<dbReference type="GO" id="GO:0070588">
    <property type="term" value="P:calcium ion transmembrane transport"/>
    <property type="evidence" value="ECO:0007669"/>
    <property type="project" value="TreeGrafter"/>
</dbReference>
<evidence type="ECO:0000256" key="7">
    <source>
        <dbReference type="ARBA" id="ARBA00023136"/>
    </source>
</evidence>
<comment type="caution">
    <text evidence="10">The sequence shown here is derived from an EMBL/GenBank/DDBJ whole genome shotgun (WGS) entry which is preliminary data.</text>
</comment>
<evidence type="ECO:0000256" key="4">
    <source>
        <dbReference type="ARBA" id="ARBA00022692"/>
    </source>
</evidence>
<gene>
    <name evidence="10" type="primary">RvY_07865-1</name>
    <name evidence="10" type="synonym">RvY_07865.1</name>
    <name evidence="10" type="ORF">RvY_07865</name>
</gene>
<keyword evidence="6" id="KW-0406">Ion transport</keyword>
<dbReference type="GO" id="GO:0004931">
    <property type="term" value="F:extracellularly ATP-gated monoatomic cation channel activity"/>
    <property type="evidence" value="ECO:0007669"/>
    <property type="project" value="InterPro"/>
</dbReference>
<evidence type="ECO:0000313" key="11">
    <source>
        <dbReference type="Proteomes" id="UP000186922"/>
    </source>
</evidence>
<comment type="subcellular location">
    <subcellularLocation>
        <location evidence="1">Endomembrane system</location>
    </subcellularLocation>
</comment>
<dbReference type="GO" id="GO:0001614">
    <property type="term" value="F:purinergic nucleotide receptor activity"/>
    <property type="evidence" value="ECO:0007669"/>
    <property type="project" value="InterPro"/>
</dbReference>
<organism evidence="10 11">
    <name type="scientific">Ramazzottius varieornatus</name>
    <name type="common">Water bear</name>
    <name type="synonym">Tardigrade</name>
    <dbReference type="NCBI Taxonomy" id="947166"/>
    <lineage>
        <taxon>Eukaryota</taxon>
        <taxon>Metazoa</taxon>
        <taxon>Ecdysozoa</taxon>
        <taxon>Tardigrada</taxon>
        <taxon>Eutardigrada</taxon>
        <taxon>Parachela</taxon>
        <taxon>Hypsibioidea</taxon>
        <taxon>Ramazzottiidae</taxon>
        <taxon>Ramazzottius</taxon>
    </lineage>
</organism>
<keyword evidence="4" id="KW-0812">Transmembrane</keyword>
<dbReference type="Proteomes" id="UP000186922">
    <property type="component" value="Unassembled WGS sequence"/>
</dbReference>
<dbReference type="InterPro" id="IPR059116">
    <property type="entry name" value="P2X_receptor"/>
</dbReference>
<dbReference type="OrthoDB" id="494673at2759"/>
<dbReference type="GO" id="GO:0098794">
    <property type="term" value="C:postsynapse"/>
    <property type="evidence" value="ECO:0007669"/>
    <property type="project" value="GOC"/>
</dbReference>
<evidence type="ECO:0000256" key="3">
    <source>
        <dbReference type="ARBA" id="ARBA00022448"/>
    </source>
</evidence>
<dbReference type="STRING" id="947166.A0A1D1VC07"/>
<keyword evidence="5" id="KW-1133">Transmembrane helix</keyword>
<dbReference type="PANTHER" id="PTHR10125">
    <property type="entry name" value="P2X PURINOCEPTOR"/>
    <property type="match status" value="1"/>
</dbReference>
<dbReference type="GO" id="GO:0005886">
    <property type="term" value="C:plasma membrane"/>
    <property type="evidence" value="ECO:0007669"/>
    <property type="project" value="InterPro"/>
</dbReference>
<evidence type="ECO:0000256" key="9">
    <source>
        <dbReference type="ARBA" id="ARBA00023303"/>
    </source>
</evidence>
<accession>A0A1D1VC07</accession>
<keyword evidence="8" id="KW-1071">Ligand-gated ion channel</keyword>
<evidence type="ECO:0000256" key="6">
    <source>
        <dbReference type="ARBA" id="ARBA00023065"/>
    </source>
</evidence>
<reference evidence="10 11" key="1">
    <citation type="journal article" date="2016" name="Nat. Commun.">
        <title>Extremotolerant tardigrade genome and improved radiotolerance of human cultured cells by tardigrade-unique protein.</title>
        <authorList>
            <person name="Hashimoto T."/>
            <person name="Horikawa D.D."/>
            <person name="Saito Y."/>
            <person name="Kuwahara H."/>
            <person name="Kozuka-Hata H."/>
            <person name="Shin-I T."/>
            <person name="Minakuchi Y."/>
            <person name="Ohishi K."/>
            <person name="Motoyama A."/>
            <person name="Aizu T."/>
            <person name="Enomoto A."/>
            <person name="Kondo K."/>
            <person name="Tanaka S."/>
            <person name="Hara Y."/>
            <person name="Koshikawa S."/>
            <person name="Sagara H."/>
            <person name="Miura T."/>
            <person name="Yokobori S."/>
            <person name="Miyagawa K."/>
            <person name="Suzuki Y."/>
            <person name="Kubo T."/>
            <person name="Oyama M."/>
            <person name="Kohara Y."/>
            <person name="Fujiyama A."/>
            <person name="Arakawa K."/>
            <person name="Katayama T."/>
            <person name="Toyoda A."/>
            <person name="Kunieda T."/>
        </authorList>
    </citation>
    <scope>NUCLEOTIDE SEQUENCE [LARGE SCALE GENOMIC DNA]</scope>
    <source>
        <strain evidence="10 11">YOKOZUNA-1</strain>
    </source>
</reference>
<evidence type="ECO:0000256" key="8">
    <source>
        <dbReference type="ARBA" id="ARBA00023286"/>
    </source>
</evidence>
<evidence type="ECO:0000256" key="1">
    <source>
        <dbReference type="ARBA" id="ARBA00004308"/>
    </source>
</evidence>
<dbReference type="Gene3D" id="2.60.490.10">
    <property type="entry name" value="atp-gated p2x4 ion channel domain"/>
    <property type="match status" value="1"/>
</dbReference>
<dbReference type="EMBL" id="BDGG01000003">
    <property type="protein sequence ID" value="GAU96413.1"/>
    <property type="molecule type" value="Genomic_DNA"/>
</dbReference>